<dbReference type="AlphaFoldDB" id="A0A1G7MIT4"/>
<dbReference type="OrthoDB" id="7858246at2"/>
<dbReference type="STRING" id="282683.SAMN04488105_1367"/>
<evidence type="ECO:0000256" key="1">
    <source>
        <dbReference type="SAM" id="SignalP"/>
    </source>
</evidence>
<dbReference type="RefSeq" id="WP_089964115.1">
    <property type="nucleotide sequence ID" value="NZ_FNAV01000036.1"/>
</dbReference>
<protein>
    <recommendedName>
        <fullName evidence="4">HEAT repeat domain-containing protein</fullName>
    </recommendedName>
</protein>
<sequence>MKRIATILITACLASMASAQVTLEEADALMDARDKELQAFQERLNDADPDRALAVLKLLITKGDPEQRRLALRHGLQSTDMAIRATTLRAILDSSPTLVMKFEPVSEEPDTYYFRTIQQNGGVVAEDNSSEVLRKLAGYNEDEECWTYVHGAYTPCFARMRGEVVSLNFGDSWGNYTLNNSGQLTGQQAINNNLTNANVDLYE</sequence>
<evidence type="ECO:0000313" key="3">
    <source>
        <dbReference type="Proteomes" id="UP000198994"/>
    </source>
</evidence>
<evidence type="ECO:0000313" key="2">
    <source>
        <dbReference type="EMBL" id="SDF61516.1"/>
    </source>
</evidence>
<dbReference type="EMBL" id="FNAV01000036">
    <property type="protein sequence ID" value="SDF61516.1"/>
    <property type="molecule type" value="Genomic_DNA"/>
</dbReference>
<accession>A0A1G7MIT4</accession>
<name>A0A1G7MIT4_9RHOB</name>
<feature type="signal peptide" evidence="1">
    <location>
        <begin position="1"/>
        <end position="19"/>
    </location>
</feature>
<reference evidence="3" key="1">
    <citation type="submission" date="2016-10" db="EMBL/GenBank/DDBJ databases">
        <authorList>
            <person name="Varghese N."/>
            <person name="Submissions S."/>
        </authorList>
    </citation>
    <scope>NUCLEOTIDE SEQUENCE [LARGE SCALE GENOMIC DNA]</scope>
    <source>
        <strain evidence="3">DSM 10146</strain>
    </source>
</reference>
<feature type="chain" id="PRO_5011472164" description="HEAT repeat domain-containing protein" evidence="1">
    <location>
        <begin position="20"/>
        <end position="203"/>
    </location>
</feature>
<organism evidence="2 3">
    <name type="scientific">Salipiger thiooxidans</name>
    <dbReference type="NCBI Taxonomy" id="282683"/>
    <lineage>
        <taxon>Bacteria</taxon>
        <taxon>Pseudomonadati</taxon>
        <taxon>Pseudomonadota</taxon>
        <taxon>Alphaproteobacteria</taxon>
        <taxon>Rhodobacterales</taxon>
        <taxon>Roseobacteraceae</taxon>
        <taxon>Salipiger</taxon>
    </lineage>
</organism>
<proteinExistence type="predicted"/>
<gene>
    <name evidence="2" type="ORF">SAMN04488105_1367</name>
</gene>
<keyword evidence="1" id="KW-0732">Signal</keyword>
<evidence type="ECO:0008006" key="4">
    <source>
        <dbReference type="Google" id="ProtNLM"/>
    </source>
</evidence>
<keyword evidence="3" id="KW-1185">Reference proteome</keyword>
<dbReference type="Proteomes" id="UP000198994">
    <property type="component" value="Unassembled WGS sequence"/>
</dbReference>